<dbReference type="PANTHER" id="PTHR13378">
    <property type="entry name" value="REGULATOR COMPLEX PROTEIN LAMTOR3"/>
    <property type="match status" value="1"/>
</dbReference>
<protein>
    <submittedName>
        <fullName evidence="4">Robl_LC7 domain-containing protein</fullName>
    </submittedName>
</protein>
<dbReference type="SMART" id="SM01278">
    <property type="entry name" value="MAPKK1_Int"/>
    <property type="match status" value="1"/>
</dbReference>
<keyword evidence="3" id="KW-1185">Reference proteome</keyword>
<dbReference type="SUPFAM" id="SSF103196">
    <property type="entry name" value="Roadblock/LC7 domain"/>
    <property type="match status" value="1"/>
</dbReference>
<evidence type="ECO:0000256" key="1">
    <source>
        <dbReference type="ARBA" id="ARBA00005356"/>
    </source>
</evidence>
<sequence>MSESANDYLKRFLSDVDGVVGLYVSDKDGVIIASGKCLDQILIYFVCAASTEEMPDQAMSPCLVSAFISSLEQATKLGMGAVNWMVTRFQDMVICQFSFSSSKTPLPIFLTVVGTPDCDLGSIIALEPSVRPLLARLAPQAASRLQSEAMINQSSGGQYFRV</sequence>
<dbReference type="InterPro" id="IPR015019">
    <property type="entry name" value="LAMTOR3"/>
</dbReference>
<dbReference type="EMBL" id="UZAN01048786">
    <property type="protein sequence ID" value="VDP86786.1"/>
    <property type="molecule type" value="Genomic_DNA"/>
</dbReference>
<reference evidence="4" key="1">
    <citation type="submission" date="2016-06" db="UniProtKB">
        <authorList>
            <consortium name="WormBaseParasite"/>
        </authorList>
    </citation>
    <scope>IDENTIFICATION</scope>
</reference>
<reference evidence="2 3" key="2">
    <citation type="submission" date="2018-11" db="EMBL/GenBank/DDBJ databases">
        <authorList>
            <consortium name="Pathogen Informatics"/>
        </authorList>
    </citation>
    <scope>NUCLEOTIDE SEQUENCE [LARGE SCALE GENOMIC DNA]</scope>
    <source>
        <strain evidence="2 3">Egypt</strain>
    </source>
</reference>
<dbReference type="OrthoDB" id="343907at2759"/>
<organism evidence="4">
    <name type="scientific">Echinostoma caproni</name>
    <dbReference type="NCBI Taxonomy" id="27848"/>
    <lineage>
        <taxon>Eukaryota</taxon>
        <taxon>Metazoa</taxon>
        <taxon>Spiralia</taxon>
        <taxon>Lophotrochozoa</taxon>
        <taxon>Platyhelminthes</taxon>
        <taxon>Trematoda</taxon>
        <taxon>Digenea</taxon>
        <taxon>Plagiorchiida</taxon>
        <taxon>Echinostomata</taxon>
        <taxon>Echinostomatoidea</taxon>
        <taxon>Echinostomatidae</taxon>
        <taxon>Echinostoma</taxon>
    </lineage>
</organism>
<evidence type="ECO:0000313" key="2">
    <source>
        <dbReference type="EMBL" id="VDP86786.1"/>
    </source>
</evidence>
<dbReference type="PANTHER" id="PTHR13378:SF1">
    <property type="entry name" value="RAGULATOR COMPLEX PROTEIN LAMTOR3"/>
    <property type="match status" value="1"/>
</dbReference>
<evidence type="ECO:0000313" key="4">
    <source>
        <dbReference type="WBParaSite" id="ECPE_0001030001-mRNA-1"/>
    </source>
</evidence>
<dbReference type="WBParaSite" id="ECPE_0001030001-mRNA-1">
    <property type="protein sequence ID" value="ECPE_0001030001-mRNA-1"/>
    <property type="gene ID" value="ECPE_0001030001"/>
</dbReference>
<dbReference type="Gene3D" id="3.30.450.30">
    <property type="entry name" value="Dynein light chain 2a, cytoplasmic"/>
    <property type="match status" value="1"/>
</dbReference>
<dbReference type="GO" id="GO:0032008">
    <property type="term" value="P:positive regulation of TOR signaling"/>
    <property type="evidence" value="ECO:0007669"/>
    <property type="project" value="TreeGrafter"/>
</dbReference>
<name>A0A183ATI3_9TREM</name>
<accession>A0A183ATI3</accession>
<comment type="similarity">
    <text evidence="1">Belongs to the LAMTOR3 family.</text>
</comment>
<dbReference type="AlphaFoldDB" id="A0A183ATI3"/>
<dbReference type="Pfam" id="PF08923">
    <property type="entry name" value="MAPKK1_Int"/>
    <property type="match status" value="1"/>
</dbReference>
<dbReference type="GO" id="GO:0071230">
    <property type="term" value="P:cellular response to amino acid stimulus"/>
    <property type="evidence" value="ECO:0007669"/>
    <property type="project" value="TreeGrafter"/>
</dbReference>
<evidence type="ECO:0000313" key="3">
    <source>
        <dbReference type="Proteomes" id="UP000272942"/>
    </source>
</evidence>
<dbReference type="GO" id="GO:0071986">
    <property type="term" value="C:Ragulator complex"/>
    <property type="evidence" value="ECO:0007669"/>
    <property type="project" value="TreeGrafter"/>
</dbReference>
<proteinExistence type="inferred from homology"/>
<dbReference type="Proteomes" id="UP000272942">
    <property type="component" value="Unassembled WGS sequence"/>
</dbReference>
<gene>
    <name evidence="2" type="ORF">ECPE_LOCUS10269</name>
</gene>